<evidence type="ECO:0000256" key="5">
    <source>
        <dbReference type="ARBA" id="ARBA00022676"/>
    </source>
</evidence>
<proteinExistence type="inferred from homology"/>
<evidence type="ECO:0000256" key="1">
    <source>
        <dbReference type="ARBA" id="ARBA00001275"/>
    </source>
</evidence>
<dbReference type="PANTHER" id="PTHR42655">
    <property type="entry name" value="GLYCOGEN PHOSPHORYLASE"/>
    <property type="match status" value="1"/>
</dbReference>
<keyword evidence="7" id="KW-0663">Pyridoxal phosphate</keyword>
<organism evidence="10 11">
    <name type="scientific">Candidatus Roizmanbacteria bacterium CG11_big_fil_rev_8_21_14_0_20_35_14</name>
    <dbReference type="NCBI Taxonomy" id="1974855"/>
    <lineage>
        <taxon>Bacteria</taxon>
        <taxon>Candidatus Roizmaniibacteriota</taxon>
    </lineage>
</organism>
<keyword evidence="5" id="KW-0328">Glycosyltransferase</keyword>
<dbReference type="InterPro" id="IPR011834">
    <property type="entry name" value="Agluc_phsphrylas"/>
</dbReference>
<reference evidence="10 11" key="1">
    <citation type="submission" date="2017-09" db="EMBL/GenBank/DDBJ databases">
        <title>Depth-based differentiation of microbial function through sediment-hosted aquifers and enrichment of novel symbionts in the deep terrestrial subsurface.</title>
        <authorList>
            <person name="Probst A.J."/>
            <person name="Ladd B."/>
            <person name="Jarett J.K."/>
            <person name="Geller-Mcgrath D.E."/>
            <person name="Sieber C.M."/>
            <person name="Emerson J.B."/>
            <person name="Anantharaman K."/>
            <person name="Thomas B.C."/>
            <person name="Malmstrom R."/>
            <person name="Stieglmeier M."/>
            <person name="Klingl A."/>
            <person name="Woyke T."/>
            <person name="Ryan C.M."/>
            <person name="Banfield J.F."/>
        </authorList>
    </citation>
    <scope>NUCLEOTIDE SEQUENCE [LARGE SCALE GENOMIC DNA]</scope>
    <source>
        <strain evidence="10">CG11_big_fil_rev_8_21_14_0_20_35_14</strain>
    </source>
</reference>
<evidence type="ECO:0000313" key="11">
    <source>
        <dbReference type="Proteomes" id="UP000229570"/>
    </source>
</evidence>
<dbReference type="AlphaFoldDB" id="A0A2H0KLX4"/>
<protein>
    <recommendedName>
        <fullName evidence="4">glycogen phosphorylase</fullName>
        <ecNumber evidence="4">2.4.1.1</ecNumber>
    </recommendedName>
</protein>
<dbReference type="EC" id="2.4.1.1" evidence="4"/>
<dbReference type="SUPFAM" id="SSF53756">
    <property type="entry name" value="UDP-Glycosyltransferase/glycogen phosphorylase"/>
    <property type="match status" value="1"/>
</dbReference>
<dbReference type="PROSITE" id="PS00102">
    <property type="entry name" value="PHOSPHORYLASE"/>
    <property type="match status" value="1"/>
</dbReference>
<dbReference type="InterPro" id="IPR035090">
    <property type="entry name" value="Pyridoxal_P_attach_site"/>
</dbReference>
<dbReference type="GO" id="GO:0030170">
    <property type="term" value="F:pyridoxal phosphate binding"/>
    <property type="evidence" value="ECO:0007669"/>
    <property type="project" value="InterPro"/>
</dbReference>
<dbReference type="PANTHER" id="PTHR42655:SF1">
    <property type="entry name" value="GLYCOGEN PHOSPHORYLASE"/>
    <property type="match status" value="1"/>
</dbReference>
<evidence type="ECO:0000313" key="10">
    <source>
        <dbReference type="EMBL" id="PIQ72268.1"/>
    </source>
</evidence>
<evidence type="ECO:0000256" key="4">
    <source>
        <dbReference type="ARBA" id="ARBA00012591"/>
    </source>
</evidence>
<evidence type="ECO:0000256" key="7">
    <source>
        <dbReference type="ARBA" id="ARBA00022898"/>
    </source>
</evidence>
<dbReference type="GO" id="GO:0005975">
    <property type="term" value="P:carbohydrate metabolic process"/>
    <property type="evidence" value="ECO:0007669"/>
    <property type="project" value="InterPro"/>
</dbReference>
<keyword evidence="8" id="KW-0119">Carbohydrate metabolism</keyword>
<dbReference type="Pfam" id="PF00343">
    <property type="entry name" value="Phosphorylase"/>
    <property type="match status" value="1"/>
</dbReference>
<dbReference type="InterPro" id="IPR000811">
    <property type="entry name" value="Glyco_trans_35"/>
</dbReference>
<accession>A0A2H0KLX4</accession>
<comment type="catalytic activity">
    <reaction evidence="1">
        <text>[(1-&gt;4)-alpha-D-glucosyl](n) + phosphate = [(1-&gt;4)-alpha-D-glucosyl](n-1) + alpha-D-glucose 1-phosphate</text>
        <dbReference type="Rhea" id="RHEA:41732"/>
        <dbReference type="Rhea" id="RHEA-COMP:9584"/>
        <dbReference type="Rhea" id="RHEA-COMP:9586"/>
        <dbReference type="ChEBI" id="CHEBI:15444"/>
        <dbReference type="ChEBI" id="CHEBI:43474"/>
        <dbReference type="ChEBI" id="CHEBI:58601"/>
        <dbReference type="EC" id="2.4.1.1"/>
    </reaction>
</comment>
<comment type="similarity">
    <text evidence="3">Belongs to the glycogen phosphorylase family.</text>
</comment>
<comment type="function">
    <text evidence="9">Phosphorylase is an important allosteric enzyme in carbohydrate metabolism. Enzymes from different sources differ in their regulatory mechanisms and in their natural substrates. However, all known phosphorylases share catalytic and structural properties.</text>
</comment>
<comment type="cofactor">
    <cofactor evidence="2">
        <name>pyridoxal 5'-phosphate</name>
        <dbReference type="ChEBI" id="CHEBI:597326"/>
    </cofactor>
</comment>
<dbReference type="Gene3D" id="3.40.50.2000">
    <property type="entry name" value="Glycogen Phosphorylase B"/>
    <property type="match status" value="2"/>
</dbReference>
<evidence type="ECO:0000256" key="6">
    <source>
        <dbReference type="ARBA" id="ARBA00022679"/>
    </source>
</evidence>
<name>A0A2H0KLX4_9BACT</name>
<keyword evidence="6" id="KW-0808">Transferase</keyword>
<evidence type="ECO:0000256" key="3">
    <source>
        <dbReference type="ARBA" id="ARBA00006047"/>
    </source>
</evidence>
<evidence type="ECO:0000256" key="9">
    <source>
        <dbReference type="ARBA" id="ARBA00025174"/>
    </source>
</evidence>
<dbReference type="GO" id="GO:0008184">
    <property type="term" value="F:glycogen phosphorylase activity"/>
    <property type="evidence" value="ECO:0007669"/>
    <property type="project" value="InterPro"/>
</dbReference>
<comment type="caution">
    <text evidence="10">The sequence shown here is derived from an EMBL/GenBank/DDBJ whole genome shotgun (WGS) entry which is preliminary data.</text>
</comment>
<dbReference type="NCBIfam" id="TIGR02094">
    <property type="entry name" value="more_P_ylases"/>
    <property type="match status" value="1"/>
</dbReference>
<dbReference type="Proteomes" id="UP000229570">
    <property type="component" value="Unassembled WGS sequence"/>
</dbReference>
<evidence type="ECO:0000256" key="2">
    <source>
        <dbReference type="ARBA" id="ARBA00001933"/>
    </source>
</evidence>
<dbReference type="EMBL" id="PCVL01000057">
    <property type="protein sequence ID" value="PIQ72268.1"/>
    <property type="molecule type" value="Genomic_DNA"/>
</dbReference>
<sequence>MQLISLGFGGYQALKIQQQSGEIKNLPRLHFNESASVLSAVAALDDTIGQGEVVQAIDRLKLKTQLTNHTLLPWANAVYTLKQCQQYIFPNIQSEKIKVWLTDFIATHDNQLPMLDLALALASKVNGVSRLHSRIALGKFKEKYPQITEMPSVTNGVDLKRWAPTFTKFLQEKGLIDEYELPTVDYKTQVDQLSSQELWTLKQEKKQTMREYLRTRKDQYDQAIALDDNAIVATFAHRFVDYKRPDLLFREIASLRKLLQDNPNLHIMMAGKIHPNNIAGKDKLCALLARIDSEGLGNRIYWVQDYDVQLWQRLVVGSDIWLNTPKRGEEACGTSGMKAQMNGAILVSTADSYTDEMSSIPNQLRFATLSLELVENYRSLKLIVLLCKNQGF</sequence>
<dbReference type="InterPro" id="IPR052182">
    <property type="entry name" value="Glycogen/Maltodextrin_Phosph"/>
</dbReference>
<evidence type="ECO:0000256" key="8">
    <source>
        <dbReference type="ARBA" id="ARBA00023277"/>
    </source>
</evidence>
<gene>
    <name evidence="10" type="ORF">COV86_03930</name>
</gene>